<sequence>MKESIFKLAQHIEQLSSLFQAGKSIQAQQYFSQLTLTEQDDLEGWMAHQLLQSPKNKQDLPEVVSLHIAAWQAYYQHQYIDAHAIFAQILMQQDWQNLVPTAALGLAKVYTRTGHWHAARAWAIYYLSLARQYLHHFDVAKGYGALAEVFLRANYPQEALACFQTAYHLMPVGHGQQARQYNFMASALMRNGEYDRAEDLLHASRQISRQQLQKDEHDQDAHLSFLHSTMRFCWLHMLRSGEYKHALADEFAERMMKGNRIEKGLNAMPFGMMRVAYGTSCLMSGYQSLGQEQLNLAKDIFGQNMLMEYQWVLRIFSHHPNTESQICLKSLQPVFDLQVIDPPENPQVLDYTWQKPILNNQGFHALTASYQQHTDIVDLWRLFFI</sequence>
<name>A0A371YPK6_9GAMM</name>
<reference evidence="2 3" key="2">
    <citation type="submission" date="2018-08" db="EMBL/GenBank/DDBJ databases">
        <title>The draft genome of Acinetobacter sichuanensis strain WCHAc060041.</title>
        <authorList>
            <person name="Qin J."/>
            <person name="Feng Y."/>
            <person name="Zong Z."/>
        </authorList>
    </citation>
    <scope>NUCLEOTIDE SEQUENCE [LARGE SCALE GENOMIC DNA]</scope>
    <source>
        <strain evidence="2 3">WCHAc060041</strain>
    </source>
</reference>
<dbReference type="AlphaFoldDB" id="A0A371YPK6"/>
<dbReference type="Gene3D" id="1.25.40.10">
    <property type="entry name" value="Tetratricopeptide repeat domain"/>
    <property type="match status" value="1"/>
</dbReference>
<dbReference type="OrthoDB" id="9822593at2"/>
<dbReference type="Proteomes" id="UP000240957">
    <property type="component" value="Unassembled WGS sequence"/>
</dbReference>
<evidence type="ECO:0000313" key="3">
    <source>
        <dbReference type="Proteomes" id="UP000240957"/>
    </source>
</evidence>
<comment type="caution">
    <text evidence="2">The sequence shown here is derived from an EMBL/GenBank/DDBJ whole genome shotgun (WGS) entry which is preliminary data.</text>
</comment>
<dbReference type="SUPFAM" id="SSF48452">
    <property type="entry name" value="TPR-like"/>
    <property type="match status" value="1"/>
</dbReference>
<reference evidence="1" key="4">
    <citation type="submission" date="2024-09" db="EMBL/GenBank/DDBJ databases">
        <authorList>
            <person name="Sun Q."/>
            <person name="Mori K."/>
        </authorList>
    </citation>
    <scope>NUCLEOTIDE SEQUENCE</scope>
    <source>
        <strain evidence="1">KCTC 62575</strain>
    </source>
</reference>
<protein>
    <submittedName>
        <fullName evidence="2">Uncharacterized protein</fullName>
    </submittedName>
</protein>
<evidence type="ECO:0000313" key="1">
    <source>
        <dbReference type="EMBL" id="MFC2998135.1"/>
    </source>
</evidence>
<dbReference type="RefSeq" id="WP_107008437.1">
    <property type="nucleotide sequence ID" value="NZ_JBHRSF010000170.1"/>
</dbReference>
<evidence type="ECO:0000313" key="2">
    <source>
        <dbReference type="EMBL" id="RFC83410.1"/>
    </source>
</evidence>
<keyword evidence="4" id="KW-1185">Reference proteome</keyword>
<gene>
    <name evidence="1" type="ORF">ACFODO_23375</name>
    <name evidence="2" type="ORF">C9E89_011205</name>
</gene>
<dbReference type="InterPro" id="IPR011990">
    <property type="entry name" value="TPR-like_helical_dom_sf"/>
</dbReference>
<reference evidence="4" key="3">
    <citation type="journal article" date="2019" name="Int. J. Syst. Evol. Microbiol.">
        <title>The Global Catalogue of Microorganisms (GCM) 10K type strain sequencing project: providing services to taxonomists for standard genome sequencing and annotation.</title>
        <authorList>
            <consortium name="The Broad Institute Genomics Platform"/>
            <consortium name="The Broad Institute Genome Sequencing Center for Infectious Disease"/>
            <person name="Wu L."/>
            <person name="Ma J."/>
        </authorList>
    </citation>
    <scope>NUCLEOTIDE SEQUENCE [LARGE SCALE GENOMIC DNA]</scope>
    <source>
        <strain evidence="4">KCTC 62575</strain>
    </source>
</reference>
<dbReference type="Proteomes" id="UP001595455">
    <property type="component" value="Unassembled WGS sequence"/>
</dbReference>
<organism evidence="2 3">
    <name type="scientific">Acinetobacter sichuanensis</name>
    <dbReference type="NCBI Taxonomy" id="2136183"/>
    <lineage>
        <taxon>Bacteria</taxon>
        <taxon>Pseudomonadati</taxon>
        <taxon>Pseudomonadota</taxon>
        <taxon>Gammaproteobacteria</taxon>
        <taxon>Moraxellales</taxon>
        <taxon>Moraxellaceae</taxon>
        <taxon>Acinetobacter</taxon>
    </lineage>
</organism>
<proteinExistence type="predicted"/>
<dbReference type="EMBL" id="PYIX02000017">
    <property type="protein sequence ID" value="RFC83410.1"/>
    <property type="molecule type" value="Genomic_DNA"/>
</dbReference>
<dbReference type="EMBL" id="JBHRSF010000170">
    <property type="protein sequence ID" value="MFC2998135.1"/>
    <property type="molecule type" value="Genomic_DNA"/>
</dbReference>
<reference evidence="1" key="1">
    <citation type="journal article" date="2014" name="Int. J. Syst. Evol. Microbiol.">
        <title>Complete genome of a new Firmicutes species belonging to the dominant human colonic microbiota ('Ruminococcus bicirculans') reveals two chromosomes and a selective capacity to utilize plant glucans.</title>
        <authorList>
            <consortium name="NISC Comparative Sequencing Program"/>
            <person name="Wegmann U."/>
            <person name="Louis P."/>
            <person name="Goesmann A."/>
            <person name="Henrissat B."/>
            <person name="Duncan S.H."/>
            <person name="Flint H.J."/>
        </authorList>
    </citation>
    <scope>NUCLEOTIDE SEQUENCE</scope>
    <source>
        <strain evidence="1">KCTC 62575</strain>
    </source>
</reference>
<accession>A0A371YPK6</accession>
<evidence type="ECO:0000313" key="4">
    <source>
        <dbReference type="Proteomes" id="UP001595455"/>
    </source>
</evidence>